<feature type="domain" description="PELOTA RNA-binding" evidence="2">
    <location>
        <begin position="287"/>
        <end position="364"/>
    </location>
</feature>
<protein>
    <submittedName>
        <fullName evidence="3">Uncharacterized protein</fullName>
    </submittedName>
</protein>
<dbReference type="AlphaFoldDB" id="A0A511MVH2"/>
<accession>A0A511MVH2</accession>
<comment type="caution">
    <text evidence="3">The sequence shown here is derived from an EMBL/GenBank/DDBJ whole genome shotgun (WGS) entry which is preliminary data.</text>
</comment>
<proteinExistence type="predicted"/>
<reference evidence="3 4" key="1">
    <citation type="submission" date="2019-07" db="EMBL/GenBank/DDBJ databases">
        <title>Whole genome shotgun sequence of Deinococcus cellulosilyticus NBRC 106333.</title>
        <authorList>
            <person name="Hosoyama A."/>
            <person name="Uohara A."/>
            <person name="Ohji S."/>
            <person name="Ichikawa N."/>
        </authorList>
    </citation>
    <scope>NUCLEOTIDE SEQUENCE [LARGE SCALE GENOMIC DNA]</scope>
    <source>
        <strain evidence="3 4">NBRC 106333</strain>
    </source>
</reference>
<dbReference type="EMBL" id="BJXB01000001">
    <property type="protein sequence ID" value="GEM44401.1"/>
    <property type="molecule type" value="Genomic_DNA"/>
</dbReference>
<dbReference type="PIRSF" id="PIRSF020979">
    <property type="entry name" value="UCP020979"/>
    <property type="match status" value="1"/>
</dbReference>
<dbReference type="OrthoDB" id="1663315at2"/>
<organism evidence="3 4">
    <name type="scientific">Deinococcus cellulosilyticus (strain DSM 18568 / NBRC 106333 / KACC 11606 / 5516J-15)</name>
    <dbReference type="NCBI Taxonomy" id="1223518"/>
    <lineage>
        <taxon>Bacteria</taxon>
        <taxon>Thermotogati</taxon>
        <taxon>Deinococcota</taxon>
        <taxon>Deinococci</taxon>
        <taxon>Deinococcales</taxon>
        <taxon>Deinococcaceae</taxon>
        <taxon>Deinococcus</taxon>
    </lineage>
</organism>
<evidence type="ECO:0000313" key="3">
    <source>
        <dbReference type="EMBL" id="GEM44401.1"/>
    </source>
</evidence>
<gene>
    <name evidence="3" type="ORF">DC3_00360</name>
</gene>
<feature type="domain" description="Cysteine protease StiP N-terminal" evidence="1">
    <location>
        <begin position="10"/>
        <end position="259"/>
    </location>
</feature>
<dbReference type="RefSeq" id="WP_146881567.1">
    <property type="nucleotide sequence ID" value="NZ_BJXB01000001.1"/>
</dbReference>
<dbReference type="Pfam" id="PF11202">
    <property type="entry name" value="StiP"/>
    <property type="match status" value="1"/>
</dbReference>
<name>A0A511MVH2_DEIC1</name>
<evidence type="ECO:0000259" key="2">
    <source>
        <dbReference type="Pfam" id="PF15608"/>
    </source>
</evidence>
<sequence>MPETPLIETSYDMQDVTFLLRAIEMETLSVEEKERRIQSGESHYSEMLSIESPPKADYLELYHRAVNRQAERVARDIRMLAAKLVHDTPDARKLVLVSLARAGTPVGVLLTRFLRACGHEVAHYSVSIIRDRGLDLNALKFILEKEGDQAQHLRFIDGWTGKGVIGRELDISVDAFNAEHGTRISSRLYVLADISGTAYYAPTHEDYLIPHAVLNGTVSGLISRTVRQPEAYAAGHFDGAMYLEHLTAQDETLTYLGVIEEHHPQPPVLPELFTGSSRNHEVLRQTSQKCLQELQDRYGERPLNYIKPGVGESTRVMLRRVPECLVLRDLEHPDVEHLIELAEKRNVTITKQVDLPYQAVALIQPLLKQDDI</sequence>
<dbReference type="Pfam" id="PF15608">
    <property type="entry name" value="PELOTA_1"/>
    <property type="match status" value="1"/>
</dbReference>
<evidence type="ECO:0000259" key="1">
    <source>
        <dbReference type="Pfam" id="PF11202"/>
    </source>
</evidence>
<dbReference type="InterPro" id="IPR048336">
    <property type="entry name" value="StiP-like"/>
</dbReference>
<dbReference type="InterPro" id="IPR028157">
    <property type="entry name" value="PELOTA_dom"/>
</dbReference>
<dbReference type="Proteomes" id="UP000321306">
    <property type="component" value="Unassembled WGS sequence"/>
</dbReference>
<dbReference type="InterPro" id="IPR011215">
    <property type="entry name" value="StiP_N"/>
</dbReference>
<evidence type="ECO:0000313" key="4">
    <source>
        <dbReference type="Proteomes" id="UP000321306"/>
    </source>
</evidence>
<keyword evidence="4" id="KW-1185">Reference proteome</keyword>